<keyword evidence="2" id="KW-0732">Signal</keyword>
<evidence type="ECO:0000256" key="1">
    <source>
        <dbReference type="SAM" id="MobiDB-lite"/>
    </source>
</evidence>
<dbReference type="AlphaFoldDB" id="A0A0A9HAC5"/>
<protein>
    <submittedName>
        <fullName evidence="3">Uncharacterized protein</fullName>
    </submittedName>
</protein>
<feature type="region of interest" description="Disordered" evidence="1">
    <location>
        <begin position="85"/>
        <end position="199"/>
    </location>
</feature>
<feature type="signal peptide" evidence="2">
    <location>
        <begin position="1"/>
        <end position="17"/>
    </location>
</feature>
<reference evidence="3" key="2">
    <citation type="journal article" date="2015" name="Data Brief">
        <title>Shoot transcriptome of the giant reed, Arundo donax.</title>
        <authorList>
            <person name="Barrero R.A."/>
            <person name="Guerrero F.D."/>
            <person name="Moolhuijzen P."/>
            <person name="Goolsby J.A."/>
            <person name="Tidwell J."/>
            <person name="Bellgard S.E."/>
            <person name="Bellgard M.I."/>
        </authorList>
    </citation>
    <scope>NUCLEOTIDE SEQUENCE</scope>
    <source>
        <tissue evidence="3">Shoot tissue taken approximately 20 cm above the soil surface</tissue>
    </source>
</reference>
<evidence type="ECO:0000256" key="2">
    <source>
        <dbReference type="SAM" id="SignalP"/>
    </source>
</evidence>
<sequence length="199" mass="21182">MVPPILLLLSIIVVIEVKFPKLPSCPPKFAAFMVIPVILAPVHVTPCQSSPQGSPPFPVHPGRVGDPSATYNPFIAETSAASVTAHTSRGAATNATSTCRSAPPPRRCGARRIASLPKPQPIDHATIRRRARRPPTAPRASEHAGSAPTGQSDRNRRGHATTPPAGRPDPPLNEQWWSGRKRRGGGRGRGGEYGTVWGE</sequence>
<accession>A0A0A9HAC5</accession>
<feature type="chain" id="PRO_5002062933" evidence="2">
    <location>
        <begin position="18"/>
        <end position="199"/>
    </location>
</feature>
<dbReference type="EMBL" id="GBRH01166085">
    <property type="protein sequence ID" value="JAE31811.1"/>
    <property type="molecule type" value="Transcribed_RNA"/>
</dbReference>
<reference evidence="3" key="1">
    <citation type="submission" date="2014-09" db="EMBL/GenBank/DDBJ databases">
        <authorList>
            <person name="Magalhaes I.L.F."/>
            <person name="Oliveira U."/>
            <person name="Santos F.R."/>
            <person name="Vidigal T.H.D.A."/>
            <person name="Brescovit A.D."/>
            <person name="Santos A.J."/>
        </authorList>
    </citation>
    <scope>NUCLEOTIDE SEQUENCE</scope>
    <source>
        <tissue evidence="3">Shoot tissue taken approximately 20 cm above the soil surface</tissue>
    </source>
</reference>
<feature type="compositionally biased region" description="Polar residues" evidence="1">
    <location>
        <begin position="85"/>
        <end position="100"/>
    </location>
</feature>
<name>A0A0A9HAC5_ARUDO</name>
<proteinExistence type="predicted"/>
<organism evidence="3">
    <name type="scientific">Arundo donax</name>
    <name type="common">Giant reed</name>
    <name type="synonym">Donax arundinaceus</name>
    <dbReference type="NCBI Taxonomy" id="35708"/>
    <lineage>
        <taxon>Eukaryota</taxon>
        <taxon>Viridiplantae</taxon>
        <taxon>Streptophyta</taxon>
        <taxon>Embryophyta</taxon>
        <taxon>Tracheophyta</taxon>
        <taxon>Spermatophyta</taxon>
        <taxon>Magnoliopsida</taxon>
        <taxon>Liliopsida</taxon>
        <taxon>Poales</taxon>
        <taxon>Poaceae</taxon>
        <taxon>PACMAD clade</taxon>
        <taxon>Arundinoideae</taxon>
        <taxon>Arundineae</taxon>
        <taxon>Arundo</taxon>
    </lineage>
</organism>
<evidence type="ECO:0000313" key="3">
    <source>
        <dbReference type="EMBL" id="JAE31811.1"/>
    </source>
</evidence>